<evidence type="ECO:0000256" key="6">
    <source>
        <dbReference type="ARBA" id="ARBA00022842"/>
    </source>
</evidence>
<dbReference type="GeneID" id="39590832"/>
<keyword evidence="12" id="KW-1185">Reference proteome</keyword>
<comment type="catalytic activity">
    <reaction evidence="1 8">
        <text>Hydrolytically removes 5'-nucleotides successively from the 3'-hydroxy termini of 3'-hydroxy-terminated oligonucleotides.</text>
        <dbReference type="EC" id="3.1.4.1"/>
    </reaction>
</comment>
<feature type="compositionally biased region" description="Pro residues" evidence="9">
    <location>
        <begin position="1"/>
        <end position="14"/>
    </location>
</feature>
<dbReference type="GO" id="GO:0005634">
    <property type="term" value="C:nucleus"/>
    <property type="evidence" value="ECO:0007669"/>
    <property type="project" value="UniProtKB-SubCell"/>
</dbReference>
<dbReference type="EMBL" id="RSCE01000003">
    <property type="protein sequence ID" value="RSH84764.1"/>
    <property type="molecule type" value="Genomic_DNA"/>
</dbReference>
<reference evidence="11 12" key="1">
    <citation type="submission" date="2018-11" db="EMBL/GenBank/DDBJ databases">
        <title>Genome sequence of Apiotrichum porosum DSM 27194.</title>
        <authorList>
            <person name="Aliyu H."/>
            <person name="Gorte O."/>
            <person name="Ochsenreither K."/>
        </authorList>
    </citation>
    <scope>NUCLEOTIDE SEQUENCE [LARGE SCALE GENOMIC DNA]</scope>
    <source>
        <strain evidence="11 12">DSM 27194</strain>
    </source>
</reference>
<dbReference type="InterPro" id="IPR014883">
    <property type="entry name" value="VRR_NUC"/>
</dbReference>
<protein>
    <recommendedName>
        <fullName evidence="8">Fanconi-associated nuclease</fullName>
        <ecNumber evidence="8">3.1.4.1</ecNumber>
    </recommendedName>
</protein>
<feature type="compositionally biased region" description="Acidic residues" evidence="9">
    <location>
        <begin position="946"/>
        <end position="958"/>
    </location>
</feature>
<proteinExistence type="inferred from homology"/>
<dbReference type="InterPro" id="IPR033315">
    <property type="entry name" value="Fan1-like"/>
</dbReference>
<dbReference type="GO" id="GO:0008409">
    <property type="term" value="F:5'-3' exonuclease activity"/>
    <property type="evidence" value="ECO:0007669"/>
    <property type="project" value="TreeGrafter"/>
</dbReference>
<dbReference type="InterPro" id="IPR049132">
    <property type="entry name" value="FAN1-like_euk"/>
</dbReference>
<dbReference type="GO" id="GO:0017108">
    <property type="term" value="F:5'-flap endonuclease activity"/>
    <property type="evidence" value="ECO:0007669"/>
    <property type="project" value="TreeGrafter"/>
</dbReference>
<evidence type="ECO:0000256" key="1">
    <source>
        <dbReference type="ARBA" id="ARBA00000983"/>
    </source>
</evidence>
<keyword evidence="3 8" id="KW-0540">Nuclease</keyword>
<dbReference type="InterPro" id="IPR049126">
    <property type="entry name" value="FAN1-like_TPR"/>
</dbReference>
<evidence type="ECO:0000256" key="3">
    <source>
        <dbReference type="ARBA" id="ARBA00022722"/>
    </source>
</evidence>
<keyword evidence="7 8" id="KW-0464">Manganese</keyword>
<dbReference type="EC" id="3.1.4.1" evidence="8"/>
<accession>A0A427Y0S6</accession>
<dbReference type="OrthoDB" id="258143at2759"/>
<dbReference type="PANTHER" id="PTHR15749">
    <property type="entry name" value="FANCONI-ASSOCIATED NUCLEASE 1"/>
    <property type="match status" value="1"/>
</dbReference>
<comment type="function">
    <text evidence="8">Nuclease required for the repair of DNA interstrand cross-links (ICL). Acts as a 5'-3' exonuclease that anchors at a cut end of DNA and cleaves DNA successively at every third nucleotide, allowing to excise an ICL from one strand through flanking incisions.</text>
</comment>
<evidence type="ECO:0000256" key="8">
    <source>
        <dbReference type="RuleBase" id="RU365033"/>
    </source>
</evidence>
<feature type="region of interest" description="Disordered" evidence="9">
    <location>
        <begin position="922"/>
        <end position="988"/>
    </location>
</feature>
<dbReference type="Pfam" id="PF21170">
    <property type="entry name" value="FAN1_TPR"/>
    <property type="match status" value="1"/>
</dbReference>
<evidence type="ECO:0000256" key="4">
    <source>
        <dbReference type="ARBA" id="ARBA00022723"/>
    </source>
</evidence>
<keyword evidence="5 8" id="KW-0378">Hydrolase</keyword>
<feature type="compositionally biased region" description="Low complexity" evidence="9">
    <location>
        <begin position="34"/>
        <end position="44"/>
    </location>
</feature>
<comment type="cofactor">
    <cofactor evidence="8">
        <name>Mg(2+)</name>
        <dbReference type="ChEBI" id="CHEBI:18420"/>
    </cofactor>
    <cofactor evidence="8">
        <name>Mn(2+)</name>
        <dbReference type="ChEBI" id="CHEBI:29035"/>
    </cofactor>
</comment>
<dbReference type="RefSeq" id="XP_028478212.1">
    <property type="nucleotide sequence ID" value="XM_028621760.1"/>
</dbReference>
<evidence type="ECO:0000256" key="5">
    <source>
        <dbReference type="ARBA" id="ARBA00022801"/>
    </source>
</evidence>
<evidence type="ECO:0000313" key="11">
    <source>
        <dbReference type="EMBL" id="RSH84764.1"/>
    </source>
</evidence>
<gene>
    <name evidence="11" type="ORF">EHS24_006289</name>
</gene>
<keyword evidence="8" id="KW-0234">DNA repair</keyword>
<comment type="caution">
    <text evidence="11">The sequence shown here is derived from an EMBL/GenBank/DDBJ whole genome shotgun (WGS) entry which is preliminary data.</text>
</comment>
<keyword evidence="4 8" id="KW-0479">Metal-binding</keyword>
<dbReference type="FunFam" id="3.40.1350.10:FF:000013">
    <property type="entry name" value="Fanconi-associated nuclease"/>
    <property type="match status" value="1"/>
</dbReference>
<evidence type="ECO:0000256" key="7">
    <source>
        <dbReference type="ARBA" id="ARBA00023211"/>
    </source>
</evidence>
<sequence length="988" mass="110175">MSSPPPPDFLLPPESPRRNQRNRGDDLGFTPNDSQSQGASSSKSNGWHKASVHDASNADGDGTPPGGRVSMYVKLFTEMITTVLESEAYLFTPSELWILRHILELPYEPQYLLTRLLLRRPGKVHSLSIITQAYSSELGDAGVARASQVLARALNIPEDVLAADPSPPLAIVSPPPELSRSSSSNGKRKEKESSQKSLPRKPKPWADLPSGLTEAEEKTDPDLAEALRASLWHEENPYWVDDDDHVNGEGSSMALAVDVDSSPSSETSPSTPPDPVDQFSLLPRHAHPITHLAHGNGQLNLDDFMSCVPADELRKVARSRKIPLSALVSRESTMKALRDVARRQTTLSFAPVVKGKGKGKAKDTPLSLSSNTTSEHLVIKDILPLLGGAAIKLDDELYRLIARVNLIFSRTPPATAGQPALLLPPILVTSHRRYYPDYGSPTRSTIWTTRDEIMVWERAVGYEAIVSDALGDVWLQQRNGGGPAGWGAGSRGQPLSRVECAKIVRDVWENVWPIWKTMVATAGTETSTGGIANDRFRTEHVLTRVVYKGAEAFGVLHEYDIECEVLRALLAQRRWRRGKRGAWYDRLALVLMTHYKGTEAQRTAKFEEATQVCIDALLDEDTHLIYRPGISRRLTRLENKLNLPSDERHICHAGLVTCETRELVAVRSLQNIGQSRQRQASPQKDKDREASLGLDDEAPSAAPQVGKSAWIGRDGEVTVEGWVLEWWEEQGYEGYHAESSILTTLFALLMWPVLFEPVPGAFETRYQTAPLDLGEDSFARARTTLIDQRLQQMESTEAALEMLRETDRRERPRGTWAVGVRWDFGDRELEQILACMGGRAMATICRMLCEEYRHRASGVPDLIVWNFEKREVRFVEVKGPGDTLSETQKIWIDVLIAAGVPVEVCRVKAKEDDDAQAIKANSKLKRKRSQQQPKRTISRVSPEVVVVDDSDDEDEDEDEFKHESGDEGKPAGHWETRASDKKRTRRSM</sequence>
<feature type="compositionally biased region" description="Pro residues" evidence="9">
    <location>
        <begin position="165"/>
        <end position="177"/>
    </location>
</feature>
<dbReference type="PANTHER" id="PTHR15749:SF4">
    <property type="entry name" value="FANCONI-ASSOCIATED NUCLEASE 1"/>
    <property type="match status" value="1"/>
</dbReference>
<dbReference type="GO" id="GO:0004528">
    <property type="term" value="F:phosphodiesterase I activity"/>
    <property type="evidence" value="ECO:0007669"/>
    <property type="project" value="UniProtKB-EC"/>
</dbReference>
<keyword evidence="8" id="KW-0539">Nucleus</keyword>
<feature type="compositionally biased region" description="Polar residues" evidence="9">
    <location>
        <begin position="930"/>
        <end position="939"/>
    </location>
</feature>
<dbReference type="SMART" id="SM00990">
    <property type="entry name" value="VRR_NUC"/>
    <property type="match status" value="1"/>
</dbReference>
<name>A0A427Y0S6_9TREE</name>
<feature type="region of interest" description="Disordered" evidence="9">
    <location>
        <begin position="1"/>
        <end position="66"/>
    </location>
</feature>
<dbReference type="InterPro" id="IPR011856">
    <property type="entry name" value="tRNA_endonuc-like_dom_sf"/>
</dbReference>
<evidence type="ECO:0000256" key="2">
    <source>
        <dbReference type="ARBA" id="ARBA00005533"/>
    </source>
</evidence>
<feature type="compositionally biased region" description="Basic and acidic residues" evidence="9">
    <location>
        <begin position="959"/>
        <end position="981"/>
    </location>
</feature>
<feature type="region of interest" description="Disordered" evidence="9">
    <location>
        <begin position="258"/>
        <end position="281"/>
    </location>
</feature>
<keyword evidence="8" id="KW-0227">DNA damage</keyword>
<evidence type="ECO:0000259" key="10">
    <source>
        <dbReference type="SMART" id="SM00990"/>
    </source>
</evidence>
<feature type="region of interest" description="Disordered" evidence="9">
    <location>
        <begin position="674"/>
        <end position="706"/>
    </location>
</feature>
<feature type="domain" description="VRR-NUC" evidence="10">
    <location>
        <begin position="794"/>
        <end position="909"/>
    </location>
</feature>
<dbReference type="GO" id="GO:0046872">
    <property type="term" value="F:metal ion binding"/>
    <property type="evidence" value="ECO:0007669"/>
    <property type="project" value="UniProtKB-KW"/>
</dbReference>
<dbReference type="GO" id="GO:0070336">
    <property type="term" value="F:flap-structured DNA binding"/>
    <property type="evidence" value="ECO:0007669"/>
    <property type="project" value="TreeGrafter"/>
</dbReference>
<feature type="compositionally biased region" description="Low complexity" evidence="9">
    <location>
        <begin position="258"/>
        <end position="269"/>
    </location>
</feature>
<dbReference type="GO" id="GO:0036297">
    <property type="term" value="P:interstrand cross-link repair"/>
    <property type="evidence" value="ECO:0007669"/>
    <property type="project" value="InterPro"/>
</dbReference>
<keyword evidence="6 8" id="KW-0460">Magnesium</keyword>
<dbReference type="Pfam" id="PF08774">
    <property type="entry name" value="VRR_NUC"/>
    <property type="match status" value="1"/>
</dbReference>
<comment type="similarity">
    <text evidence="2 8">Belongs to the FAN1 family.</text>
</comment>
<dbReference type="Gene3D" id="3.40.1350.10">
    <property type="match status" value="1"/>
</dbReference>
<feature type="region of interest" description="Disordered" evidence="9">
    <location>
        <begin position="165"/>
        <end position="221"/>
    </location>
</feature>
<comment type="subcellular location">
    <subcellularLocation>
        <location evidence="8">Nucleus</location>
    </subcellularLocation>
</comment>
<evidence type="ECO:0000313" key="12">
    <source>
        <dbReference type="Proteomes" id="UP000279236"/>
    </source>
</evidence>
<dbReference type="Proteomes" id="UP000279236">
    <property type="component" value="Unassembled WGS sequence"/>
</dbReference>
<organism evidence="11 12">
    <name type="scientific">Apiotrichum porosum</name>
    <dbReference type="NCBI Taxonomy" id="105984"/>
    <lineage>
        <taxon>Eukaryota</taxon>
        <taxon>Fungi</taxon>
        <taxon>Dikarya</taxon>
        <taxon>Basidiomycota</taxon>
        <taxon>Agaricomycotina</taxon>
        <taxon>Tremellomycetes</taxon>
        <taxon>Trichosporonales</taxon>
        <taxon>Trichosporonaceae</taxon>
        <taxon>Apiotrichum</taxon>
    </lineage>
</organism>
<dbReference type="STRING" id="105984.A0A427Y0S6"/>
<dbReference type="AlphaFoldDB" id="A0A427Y0S6"/>
<dbReference type="CDD" id="cd22326">
    <property type="entry name" value="FAN1-like"/>
    <property type="match status" value="1"/>
</dbReference>
<evidence type="ECO:0000256" key="9">
    <source>
        <dbReference type="SAM" id="MobiDB-lite"/>
    </source>
</evidence>